<reference evidence="2 3" key="1">
    <citation type="journal article" date="2015" name="Nature">
        <title>rRNA introns, odd ribosomes, and small enigmatic genomes across a large radiation of phyla.</title>
        <authorList>
            <person name="Brown C.T."/>
            <person name="Hug L.A."/>
            <person name="Thomas B.C."/>
            <person name="Sharon I."/>
            <person name="Castelle C.J."/>
            <person name="Singh A."/>
            <person name="Wilkins M.J."/>
            <person name="Williams K.H."/>
            <person name="Banfield J.F."/>
        </authorList>
    </citation>
    <scope>NUCLEOTIDE SEQUENCE [LARGE SCALE GENOMIC DNA]</scope>
</reference>
<protein>
    <submittedName>
        <fullName evidence="2">Uncharacterized protein</fullName>
    </submittedName>
</protein>
<feature type="region of interest" description="Disordered" evidence="1">
    <location>
        <begin position="88"/>
        <end position="108"/>
    </location>
</feature>
<evidence type="ECO:0000313" key="3">
    <source>
        <dbReference type="Proteomes" id="UP000034705"/>
    </source>
</evidence>
<evidence type="ECO:0000313" key="2">
    <source>
        <dbReference type="EMBL" id="KKU30603.1"/>
    </source>
</evidence>
<dbReference type="Proteomes" id="UP000034705">
    <property type="component" value="Unassembled WGS sequence"/>
</dbReference>
<name>A0A0G1RKW6_9BACT</name>
<organism evidence="2 3">
    <name type="scientific">Candidatus Uhrbacteria bacterium GW2011_GWF2_46_218</name>
    <dbReference type="NCBI Taxonomy" id="1619001"/>
    <lineage>
        <taxon>Bacteria</taxon>
        <taxon>Candidatus Uhriibacteriota</taxon>
    </lineage>
</organism>
<gene>
    <name evidence="2" type="ORF">UX45_C0041G0003</name>
</gene>
<evidence type="ECO:0000256" key="1">
    <source>
        <dbReference type="SAM" id="MobiDB-lite"/>
    </source>
</evidence>
<dbReference type="AlphaFoldDB" id="A0A0G1RKW6"/>
<accession>A0A0G1RKW6</accession>
<comment type="caution">
    <text evidence="2">The sequence shown here is derived from an EMBL/GenBank/DDBJ whole genome shotgun (WGS) entry which is preliminary data.</text>
</comment>
<sequence>MAIITQTQYKGIDLPQAYIKVHPFISIEIYLDEDSRKSGTALDFKVIELSDDAKKAIYETVLKDMFPNAEAQLKPLVMPVKTIEQVSEEERKEIEGTSQDINYKGDHK</sequence>
<proteinExistence type="predicted"/>
<dbReference type="EMBL" id="LCMG01000041">
    <property type="protein sequence ID" value="KKU30603.1"/>
    <property type="molecule type" value="Genomic_DNA"/>
</dbReference>